<reference evidence="2" key="1">
    <citation type="submission" date="2016-11" db="EMBL/GenBank/DDBJ databases">
        <authorList>
            <person name="Guldener U."/>
        </authorList>
    </citation>
    <scope>NUCLEOTIDE SEQUENCE [LARGE SCALE GENOMIC DNA]</scope>
</reference>
<name>A0A1L0B4N7_9ASCO</name>
<evidence type="ECO:0000313" key="1">
    <source>
        <dbReference type="EMBL" id="SGZ41488.1"/>
    </source>
</evidence>
<protein>
    <submittedName>
        <fullName evidence="1">Uncharacterized protein</fullName>
    </submittedName>
</protein>
<accession>A0A1L0B4N7</accession>
<gene>
    <name evidence="1" type="ORF">HGUI_03689</name>
</gene>
<sequence>MNDIITVKNISYEHFNDDHFDLIISININNSINNNFIQGIISLNSKVLSIKESILFIGDIPNTSNNVFFCVLKHVPILYNYLNINNSNILNYTLNVKLLSTNSNSIDSPINISYDKSLRINLKHKKFKDFNIQKFNPIEYNDSFICYNSIEYISYIQCNNQKHLDKSHIKQKITDIINNKPPIITENENFNYLNEKNNTTFNIKTNKQIITISLNKSSYPLESNLDNIFISIHFEKFNRVSAISAQVFKYYNLQNFQGKVKVSPKVDKFTLFNDQMLNLSIPLFKDEVTEPSVPDILKYYLLIKFVEPELNSNPPEDQYFDNIDHKNILSKGLKPDADGTLGLCQIPLSITYF</sequence>
<dbReference type="Proteomes" id="UP000183365">
    <property type="component" value="Unassembled WGS sequence"/>
</dbReference>
<proteinExistence type="predicted"/>
<keyword evidence="2" id="KW-1185">Reference proteome</keyword>
<evidence type="ECO:0000313" key="2">
    <source>
        <dbReference type="Proteomes" id="UP000183365"/>
    </source>
</evidence>
<dbReference type="VEuPathDB" id="FungiDB:HGUI_03689"/>
<dbReference type="AlphaFoldDB" id="A0A1L0B4N7"/>
<organism evidence="1 2">
    <name type="scientific">Hanseniaspora guilliermondii</name>
    <dbReference type="NCBI Taxonomy" id="56406"/>
    <lineage>
        <taxon>Eukaryota</taxon>
        <taxon>Fungi</taxon>
        <taxon>Dikarya</taxon>
        <taxon>Ascomycota</taxon>
        <taxon>Saccharomycotina</taxon>
        <taxon>Saccharomycetes</taxon>
        <taxon>Saccharomycodales</taxon>
        <taxon>Saccharomycodaceae</taxon>
        <taxon>Hanseniaspora</taxon>
    </lineage>
</organism>
<dbReference type="OrthoDB" id="3973371at2759"/>
<dbReference type="EMBL" id="FQNF01000109">
    <property type="protein sequence ID" value="SGZ41488.1"/>
    <property type="molecule type" value="Genomic_DNA"/>
</dbReference>